<protein>
    <submittedName>
        <fullName evidence="1">Uncharacterized protein</fullName>
    </submittedName>
</protein>
<keyword evidence="2" id="KW-1185">Reference proteome</keyword>
<dbReference type="EMBL" id="WOCE01000016">
    <property type="protein sequence ID" value="KAE9597727.1"/>
    <property type="molecule type" value="Genomic_DNA"/>
</dbReference>
<evidence type="ECO:0000313" key="2">
    <source>
        <dbReference type="Proteomes" id="UP000447434"/>
    </source>
</evidence>
<reference evidence="2" key="1">
    <citation type="journal article" date="2020" name="Nat. Commun.">
        <title>Genome sequence of the cluster root forming white lupin.</title>
        <authorList>
            <person name="Hufnagel B."/>
            <person name="Marques A."/>
            <person name="Soriano A."/>
            <person name="Marques L."/>
            <person name="Divol F."/>
            <person name="Doumas P."/>
            <person name="Sallet E."/>
            <person name="Mancinotti D."/>
            <person name="Carrere S."/>
            <person name="Marande W."/>
            <person name="Arribat S."/>
            <person name="Keller J."/>
            <person name="Huneau C."/>
            <person name="Blein T."/>
            <person name="Aime D."/>
            <person name="Laguerre M."/>
            <person name="Taylor J."/>
            <person name="Schubert V."/>
            <person name="Nelson M."/>
            <person name="Geu-Flores F."/>
            <person name="Crespi M."/>
            <person name="Gallardo-Guerrero K."/>
            <person name="Delaux P.-M."/>
            <person name="Salse J."/>
            <person name="Berges H."/>
            <person name="Guyot R."/>
            <person name="Gouzy J."/>
            <person name="Peret B."/>
        </authorList>
    </citation>
    <scope>NUCLEOTIDE SEQUENCE [LARGE SCALE GENOMIC DNA]</scope>
    <source>
        <strain evidence="2">cv. Amiga</strain>
    </source>
</reference>
<dbReference type="Proteomes" id="UP000447434">
    <property type="component" value="Chromosome 16"/>
</dbReference>
<gene>
    <name evidence="1" type="ORF">Lalb_Chr16g0389681</name>
</gene>
<name>A0A6A4PDM6_LUPAL</name>
<accession>A0A6A4PDM6</accession>
<comment type="caution">
    <text evidence="1">The sequence shown here is derived from an EMBL/GenBank/DDBJ whole genome shotgun (WGS) entry which is preliminary data.</text>
</comment>
<sequence>MKWNGMERMFMAIMREFLALLTFSHATVFIPFYSIKIMKHNSIPLFLSDST</sequence>
<proteinExistence type="predicted"/>
<evidence type="ECO:0000313" key="1">
    <source>
        <dbReference type="EMBL" id="KAE9597727.1"/>
    </source>
</evidence>
<organism evidence="1 2">
    <name type="scientific">Lupinus albus</name>
    <name type="common">White lupine</name>
    <name type="synonym">Lupinus termis</name>
    <dbReference type="NCBI Taxonomy" id="3870"/>
    <lineage>
        <taxon>Eukaryota</taxon>
        <taxon>Viridiplantae</taxon>
        <taxon>Streptophyta</taxon>
        <taxon>Embryophyta</taxon>
        <taxon>Tracheophyta</taxon>
        <taxon>Spermatophyta</taxon>
        <taxon>Magnoliopsida</taxon>
        <taxon>eudicotyledons</taxon>
        <taxon>Gunneridae</taxon>
        <taxon>Pentapetalae</taxon>
        <taxon>rosids</taxon>
        <taxon>fabids</taxon>
        <taxon>Fabales</taxon>
        <taxon>Fabaceae</taxon>
        <taxon>Papilionoideae</taxon>
        <taxon>50 kb inversion clade</taxon>
        <taxon>genistoids sensu lato</taxon>
        <taxon>core genistoids</taxon>
        <taxon>Genisteae</taxon>
        <taxon>Lupinus</taxon>
    </lineage>
</organism>
<dbReference type="AlphaFoldDB" id="A0A6A4PDM6"/>